<dbReference type="KEGG" id="mkc:kam1_149"/>
<dbReference type="OrthoDB" id="197081at2"/>
<dbReference type="Proteomes" id="UP000031594">
    <property type="component" value="Unassembled WGS sequence"/>
</dbReference>
<evidence type="ECO:0000313" key="3">
    <source>
        <dbReference type="Proteomes" id="UP000031594"/>
    </source>
</evidence>
<gene>
    <name evidence="1" type="ORF">A946_10675</name>
    <name evidence="2" type="ORF">kam1_149</name>
</gene>
<dbReference type="EMBL" id="JQNX01000009">
    <property type="protein sequence ID" value="KIE57902.1"/>
    <property type="molecule type" value="Genomic_DNA"/>
</dbReference>
<name>A0A0C1RIN7_9BACT</name>
<reference evidence="4" key="3">
    <citation type="submission" date="2019-03" db="EMBL/GenBank/DDBJ databases">
        <title>Complete genome of Methylacidiphilum kamchatkense Kam1.</title>
        <authorList>
            <person name="Kruse T."/>
            <person name="Murarilal Ratnadevi C."/>
            <person name="Erikstad H.-A."/>
            <person name="Birkeland N.-K."/>
        </authorList>
    </citation>
    <scope>NUCLEOTIDE SEQUENCE [LARGE SCALE GENOMIC DNA]</scope>
    <source>
        <strain evidence="4">kam1</strain>
    </source>
</reference>
<evidence type="ECO:0000313" key="2">
    <source>
        <dbReference type="EMBL" id="QDQ41406.1"/>
    </source>
</evidence>
<sequence>MEKGINRRNIALRFSIRTTFAMFLIVFFSIATANASIVREVHQFLITHYEYLDVWISQENHDGEDAELLIKDNHNSFYLFSSQDSKFSFRPIQKDYAFLAAHRALKKYTDLHSRDEYVKKASKFLGVDENIFVLQDSVE</sequence>
<proteinExistence type="predicted"/>
<evidence type="ECO:0000313" key="4">
    <source>
        <dbReference type="Proteomes" id="UP000315925"/>
    </source>
</evidence>
<dbReference type="EMBL" id="CP037899">
    <property type="protein sequence ID" value="QDQ41406.1"/>
    <property type="molecule type" value="Genomic_DNA"/>
</dbReference>
<dbReference type="RefSeq" id="WP_039722157.1">
    <property type="nucleotide sequence ID" value="NZ_CP037899.1"/>
</dbReference>
<dbReference type="Proteomes" id="UP000315925">
    <property type="component" value="Chromosome"/>
</dbReference>
<keyword evidence="3" id="KW-1185">Reference proteome</keyword>
<evidence type="ECO:0000313" key="1">
    <source>
        <dbReference type="EMBL" id="KIE57902.1"/>
    </source>
</evidence>
<dbReference type="AlphaFoldDB" id="A0A0C1RIN7"/>
<reference evidence="1 3" key="1">
    <citation type="submission" date="2014-08" db="EMBL/GenBank/DDBJ databases">
        <title>Methylacidiphilum kamchatkense strain Kam1 draft genome sequence.</title>
        <authorList>
            <person name="Birkeland N.-K."/>
            <person name="Erikstad H.A."/>
        </authorList>
    </citation>
    <scope>NUCLEOTIDE SEQUENCE [LARGE SCALE GENOMIC DNA]</scope>
    <source>
        <strain evidence="1 3">Kam1</strain>
    </source>
</reference>
<accession>A0A0C1RIN7</accession>
<organism evidence="2 4">
    <name type="scientific">Methylacidiphilum kamchatkense Kam1</name>
    <dbReference type="NCBI Taxonomy" id="1202785"/>
    <lineage>
        <taxon>Bacteria</taxon>
        <taxon>Pseudomonadati</taxon>
        <taxon>Verrucomicrobiota</taxon>
        <taxon>Methylacidiphilae</taxon>
        <taxon>Methylacidiphilales</taxon>
        <taxon>Methylacidiphilaceae</taxon>
        <taxon>Methylacidiphilum (ex Ratnadevi et al. 2023)</taxon>
    </lineage>
</organism>
<reference evidence="2" key="2">
    <citation type="journal article" date="2019" name="BMC Genomics">
        <title>Complete genome sequence analysis of the thermoacidophilic verrucomicrobial methanotroph 'Candidatus Methylacidiphilum kamchatkense' strain Kam1 and comparison with its closest relatives.</title>
        <authorList>
            <person name="Kruse T."/>
            <person name="Ratnadevi C.M."/>
            <person name="Erikstad H.A."/>
            <person name="Birkeland N.K."/>
        </authorList>
    </citation>
    <scope>NUCLEOTIDE SEQUENCE</scope>
    <source>
        <strain evidence="2">Kam1</strain>
    </source>
</reference>
<protein>
    <submittedName>
        <fullName evidence="2">Uncharacterized protein</fullName>
    </submittedName>
</protein>